<dbReference type="FunFam" id="1.10.10.60:FF:000007">
    <property type="entry name" value="Two-component response regulator"/>
    <property type="match status" value="1"/>
</dbReference>
<dbReference type="InterPro" id="IPR006447">
    <property type="entry name" value="Myb_dom_plants"/>
</dbReference>
<sequence>MEEDEFPIGLKILVVDDDETCLFILERMLQSLNYQACSSILFLSNCLLPWVGRIDVTKCRSAEEALCMLREDKGKFDIVISDVHMPTMEEGFKLLETVGLEMKLPVIMMSSDDNHETMKKGIIHGACDYLVKPFQRTALRLIWQHVVRNRRNMVALAAAVAEPKSCVLVEDDDDDDDDDLVASPAKKRRRLVWTAQLHHQFVTAVNQLGHKNCHPKKILDRMQQMGARGLTRENVASHLQKYRIHFRRQNEASQNQRRQSTSTIGSSSRQPNFNFSSSSNDLIRLQDYANSGQMPLQSFTTFPQVAGAVSERLEPKYGMLLADQRNLPLDSRTLGEPRYEMEYQLSNSSPLQANLQSEIPTTMDLKHQILLHEQQQQQKQEEEAHLQILGNRGLQVISEGTSIQKNSTSLGANSPRVDGNQSHHLTLKDIAQAMQMVNGTAPANHDIGQSQTSLNQDVTECNATTLYPTTHESTPCGEHYNFYINESCFGIPTVEEQHYNKDMGSIVDEHSNWDKLLVDDSQRFKAGSCLYDQPSFEALIYAQNHVAIDDYMPRPFIEISCFLLFAGRNWAACAISKIIGIPNACLGWEG</sequence>
<evidence type="ECO:0000256" key="7">
    <source>
        <dbReference type="ARBA" id="ARBA00023242"/>
    </source>
</evidence>
<dbReference type="Pfam" id="PF00072">
    <property type="entry name" value="Response_reg"/>
    <property type="match status" value="1"/>
</dbReference>
<evidence type="ECO:0008006" key="14">
    <source>
        <dbReference type="Google" id="ProtNLM"/>
    </source>
</evidence>
<proteinExistence type="predicted"/>
<evidence type="ECO:0000259" key="11">
    <source>
        <dbReference type="PROSITE" id="PS51294"/>
    </source>
</evidence>
<dbReference type="PANTHER" id="PTHR43874:SF63">
    <property type="entry name" value="RESPONSE REGULATORY DOMAIN-CONTAINING PROTEIN"/>
    <property type="match status" value="1"/>
</dbReference>
<gene>
    <name evidence="12" type="ORF">ORAREDHAP_LOCUS51550</name>
</gene>
<dbReference type="InterPro" id="IPR011006">
    <property type="entry name" value="CheY-like_superfamily"/>
</dbReference>
<feature type="modified residue" description="4-aspartylphosphate" evidence="8">
    <location>
        <position position="82"/>
    </location>
</feature>
<dbReference type="Gene3D" id="3.40.50.2300">
    <property type="match status" value="1"/>
</dbReference>
<keyword evidence="13" id="KW-1185">Reference proteome</keyword>
<dbReference type="OrthoDB" id="60033at2759"/>
<comment type="subcellular location">
    <subcellularLocation>
        <location evidence="1">Nucleus</location>
    </subcellularLocation>
</comment>
<evidence type="ECO:0000256" key="8">
    <source>
        <dbReference type="PROSITE-ProRule" id="PRU00169"/>
    </source>
</evidence>
<dbReference type="GO" id="GO:0003677">
    <property type="term" value="F:DNA binding"/>
    <property type="evidence" value="ECO:0007669"/>
    <property type="project" value="InterPro"/>
</dbReference>
<keyword evidence="2 8" id="KW-0597">Phosphoprotein</keyword>
<dbReference type="EMBL" id="CAEKKB010000008">
    <property type="protein sequence ID" value="CAB4322216.1"/>
    <property type="molecule type" value="Genomic_DNA"/>
</dbReference>
<dbReference type="PROSITE" id="PS50110">
    <property type="entry name" value="RESPONSE_REGULATORY"/>
    <property type="match status" value="1"/>
</dbReference>
<dbReference type="InterPro" id="IPR018247">
    <property type="entry name" value="EF_Hand_1_Ca_BS"/>
</dbReference>
<feature type="domain" description="HTH myb-type" evidence="11">
    <location>
        <begin position="185"/>
        <end position="247"/>
    </location>
</feature>
<organism evidence="12 13">
    <name type="scientific">Prunus armeniaca</name>
    <name type="common">Apricot</name>
    <name type="synonym">Armeniaca vulgaris</name>
    <dbReference type="NCBI Taxonomy" id="36596"/>
    <lineage>
        <taxon>Eukaryota</taxon>
        <taxon>Viridiplantae</taxon>
        <taxon>Streptophyta</taxon>
        <taxon>Embryophyta</taxon>
        <taxon>Tracheophyta</taxon>
        <taxon>Spermatophyta</taxon>
        <taxon>Magnoliopsida</taxon>
        <taxon>eudicotyledons</taxon>
        <taxon>Gunneridae</taxon>
        <taxon>Pentapetalae</taxon>
        <taxon>rosids</taxon>
        <taxon>fabids</taxon>
        <taxon>Rosales</taxon>
        <taxon>Rosaceae</taxon>
        <taxon>Amygdaloideae</taxon>
        <taxon>Amygdaleae</taxon>
        <taxon>Prunus</taxon>
    </lineage>
</organism>
<dbReference type="Pfam" id="PF00249">
    <property type="entry name" value="Myb_DNA-binding"/>
    <property type="match status" value="1"/>
</dbReference>
<evidence type="ECO:0000256" key="6">
    <source>
        <dbReference type="ARBA" id="ARBA00023163"/>
    </source>
</evidence>
<dbReference type="Proteomes" id="UP000507245">
    <property type="component" value="Unassembled WGS sequence"/>
</dbReference>
<feature type="domain" description="Response regulatory" evidence="10">
    <location>
        <begin position="11"/>
        <end position="147"/>
    </location>
</feature>
<protein>
    <recommendedName>
        <fullName evidence="14">Response regulatory domain-containing protein</fullName>
    </recommendedName>
</protein>
<dbReference type="PANTHER" id="PTHR43874">
    <property type="entry name" value="TWO-COMPONENT RESPONSE REGULATOR"/>
    <property type="match status" value="1"/>
</dbReference>
<dbReference type="GO" id="GO:0009736">
    <property type="term" value="P:cytokinin-activated signaling pathway"/>
    <property type="evidence" value="ECO:0007669"/>
    <property type="project" value="InterPro"/>
</dbReference>
<dbReference type="InterPro" id="IPR001005">
    <property type="entry name" value="SANT/Myb"/>
</dbReference>
<evidence type="ECO:0000313" key="12">
    <source>
        <dbReference type="EMBL" id="CAB4322216.1"/>
    </source>
</evidence>
<evidence type="ECO:0000259" key="10">
    <source>
        <dbReference type="PROSITE" id="PS50110"/>
    </source>
</evidence>
<dbReference type="SUPFAM" id="SSF46689">
    <property type="entry name" value="Homeodomain-like"/>
    <property type="match status" value="1"/>
</dbReference>
<dbReference type="InterPro" id="IPR045279">
    <property type="entry name" value="ARR-like"/>
</dbReference>
<dbReference type="PROSITE" id="PS00018">
    <property type="entry name" value="EF_HAND_1"/>
    <property type="match status" value="1"/>
</dbReference>
<evidence type="ECO:0000256" key="4">
    <source>
        <dbReference type="ARBA" id="ARBA00023015"/>
    </source>
</evidence>
<evidence type="ECO:0000313" key="13">
    <source>
        <dbReference type="Proteomes" id="UP000507245"/>
    </source>
</evidence>
<dbReference type="SUPFAM" id="SSF52172">
    <property type="entry name" value="CheY-like"/>
    <property type="match status" value="1"/>
</dbReference>
<dbReference type="CDD" id="cd17584">
    <property type="entry name" value="REC_typeB_ARR-like"/>
    <property type="match status" value="1"/>
</dbReference>
<keyword evidence="3" id="KW-0902">Two-component regulatory system</keyword>
<evidence type="ECO:0000256" key="3">
    <source>
        <dbReference type="ARBA" id="ARBA00023012"/>
    </source>
</evidence>
<evidence type="ECO:0000256" key="1">
    <source>
        <dbReference type="ARBA" id="ARBA00004123"/>
    </source>
</evidence>
<feature type="region of interest" description="Disordered" evidence="9">
    <location>
        <begin position="247"/>
        <end position="278"/>
    </location>
</feature>
<dbReference type="AlphaFoldDB" id="A0A6J5Y7V2"/>
<dbReference type="PROSITE" id="PS51294">
    <property type="entry name" value="HTH_MYB"/>
    <property type="match status" value="1"/>
</dbReference>
<keyword evidence="5" id="KW-0010">Activator</keyword>
<dbReference type="SMART" id="SM00448">
    <property type="entry name" value="REC"/>
    <property type="match status" value="1"/>
</dbReference>
<keyword evidence="6" id="KW-0804">Transcription</keyword>
<dbReference type="GO" id="GO:0005634">
    <property type="term" value="C:nucleus"/>
    <property type="evidence" value="ECO:0007669"/>
    <property type="project" value="UniProtKB-SubCell"/>
</dbReference>
<evidence type="ECO:0000256" key="9">
    <source>
        <dbReference type="SAM" id="MobiDB-lite"/>
    </source>
</evidence>
<dbReference type="InterPro" id="IPR001789">
    <property type="entry name" value="Sig_transdc_resp-reg_receiver"/>
</dbReference>
<accession>A0A6J5Y7V2</accession>
<keyword evidence="4" id="KW-0805">Transcription regulation</keyword>
<dbReference type="InterPro" id="IPR009057">
    <property type="entry name" value="Homeodomain-like_sf"/>
</dbReference>
<dbReference type="InterPro" id="IPR017930">
    <property type="entry name" value="Myb_dom"/>
</dbReference>
<evidence type="ECO:0000256" key="5">
    <source>
        <dbReference type="ARBA" id="ARBA00023159"/>
    </source>
</evidence>
<dbReference type="Gene3D" id="1.10.10.60">
    <property type="entry name" value="Homeodomain-like"/>
    <property type="match status" value="1"/>
</dbReference>
<keyword evidence="7" id="KW-0539">Nucleus</keyword>
<feature type="compositionally biased region" description="Polar residues" evidence="9">
    <location>
        <begin position="251"/>
        <end position="278"/>
    </location>
</feature>
<evidence type="ECO:0000256" key="2">
    <source>
        <dbReference type="ARBA" id="ARBA00022553"/>
    </source>
</evidence>
<dbReference type="GO" id="GO:0000160">
    <property type="term" value="P:phosphorelay signal transduction system"/>
    <property type="evidence" value="ECO:0007669"/>
    <property type="project" value="UniProtKB-KW"/>
</dbReference>
<name>A0A6J5Y7V2_PRUAR</name>
<reference evidence="13" key="1">
    <citation type="journal article" date="2020" name="Genome Biol.">
        <title>Gamete binning: chromosome-level and haplotype-resolved genome assembly enabled by high-throughput single-cell sequencing of gamete genomes.</title>
        <authorList>
            <person name="Campoy J.A."/>
            <person name="Sun H."/>
            <person name="Goel M."/>
            <person name="Jiao W.-B."/>
            <person name="Folz-Donahue K."/>
            <person name="Wang N."/>
            <person name="Rubio M."/>
            <person name="Liu C."/>
            <person name="Kukat C."/>
            <person name="Ruiz D."/>
            <person name="Huettel B."/>
            <person name="Schneeberger K."/>
        </authorList>
    </citation>
    <scope>NUCLEOTIDE SEQUENCE [LARGE SCALE GENOMIC DNA]</scope>
    <source>
        <strain evidence="13">cv. Rojo Pasion</strain>
    </source>
</reference>
<dbReference type="NCBIfam" id="TIGR01557">
    <property type="entry name" value="myb_SHAQKYF"/>
    <property type="match status" value="1"/>
</dbReference>